<dbReference type="Gene3D" id="1.10.10.60">
    <property type="entry name" value="Homeodomain-like"/>
    <property type="match status" value="1"/>
</dbReference>
<comment type="caution">
    <text evidence="6">The sequence shown here is derived from an EMBL/GenBank/DDBJ whole genome shotgun (WGS) entry which is preliminary data.</text>
</comment>
<gene>
    <name evidence="6" type="ORF">ACFFUA_10920</name>
</gene>
<evidence type="ECO:0000259" key="5">
    <source>
        <dbReference type="PROSITE" id="PS01124"/>
    </source>
</evidence>
<dbReference type="EMBL" id="JBHMDI010000020">
    <property type="protein sequence ID" value="MFB9347967.1"/>
    <property type="molecule type" value="Genomic_DNA"/>
</dbReference>
<dbReference type="PANTHER" id="PTHR11019">
    <property type="entry name" value="HTH-TYPE TRANSCRIPTIONAL REGULATOR NIMR"/>
    <property type="match status" value="1"/>
</dbReference>
<evidence type="ECO:0000313" key="6">
    <source>
        <dbReference type="EMBL" id="MFB9347967.1"/>
    </source>
</evidence>
<feature type="region of interest" description="Disordered" evidence="4">
    <location>
        <begin position="250"/>
        <end position="293"/>
    </location>
</feature>
<evidence type="ECO:0000256" key="3">
    <source>
        <dbReference type="ARBA" id="ARBA00023163"/>
    </source>
</evidence>
<sequence>MRNVRVDEVDALDRAVLAIGTDYPPGHLLPYHEHRRAQVLYAATGVMELATAQGTWTVPTDRAVLIPAGTRHQVTMLKVSTRSLYIEPAAVPWFPGHCRVVEVSALLRELLLAAVDMAPRYPEHGRNAALVDLLLHELAHLAPLPLDIPLPADPRLRRLCETFLRSPDIHDPPARWAAALSVSERTLGRRFRSATGLSFAQWRRRACIVHSLRHLAAGVPVTRIAVELGYDSPAAFTTAFRALLGRPPSAYRSEAPPVSREPRQQEGRWSSCGKRDFHWSGSTPSGWVAQRRS</sequence>
<reference evidence="6 7" key="1">
    <citation type="submission" date="2024-09" db="EMBL/GenBank/DDBJ databases">
        <authorList>
            <person name="Sun Q."/>
            <person name="Mori K."/>
        </authorList>
    </citation>
    <scope>NUCLEOTIDE SEQUENCE [LARGE SCALE GENOMIC DNA]</scope>
    <source>
        <strain evidence="6 7">JCM 9767</strain>
    </source>
</reference>
<dbReference type="Proteomes" id="UP001589753">
    <property type="component" value="Unassembled WGS sequence"/>
</dbReference>
<evidence type="ECO:0000313" key="7">
    <source>
        <dbReference type="Proteomes" id="UP001589753"/>
    </source>
</evidence>
<dbReference type="InterPro" id="IPR014710">
    <property type="entry name" value="RmlC-like_jellyroll"/>
</dbReference>
<evidence type="ECO:0000256" key="2">
    <source>
        <dbReference type="ARBA" id="ARBA00023125"/>
    </source>
</evidence>
<dbReference type="Pfam" id="PF12833">
    <property type="entry name" value="HTH_18"/>
    <property type="match status" value="1"/>
</dbReference>
<dbReference type="RefSeq" id="WP_078940968.1">
    <property type="nucleotide sequence ID" value="NZ_JBHMDI010000020.1"/>
</dbReference>
<protein>
    <submittedName>
        <fullName evidence="6">Helix-turn-helix transcriptional regulator</fullName>
    </submittedName>
</protein>
<dbReference type="SUPFAM" id="SSF51182">
    <property type="entry name" value="RmlC-like cupins"/>
    <property type="match status" value="1"/>
</dbReference>
<dbReference type="PROSITE" id="PS01124">
    <property type="entry name" value="HTH_ARAC_FAMILY_2"/>
    <property type="match status" value="1"/>
</dbReference>
<name>A0ABV5L744_9ACTN</name>
<keyword evidence="1" id="KW-0805">Transcription regulation</keyword>
<dbReference type="SMART" id="SM00342">
    <property type="entry name" value="HTH_ARAC"/>
    <property type="match status" value="1"/>
</dbReference>
<keyword evidence="2" id="KW-0238">DNA-binding</keyword>
<feature type="domain" description="HTH araC/xylS-type" evidence="5">
    <location>
        <begin position="177"/>
        <end position="254"/>
    </location>
</feature>
<dbReference type="InterPro" id="IPR018060">
    <property type="entry name" value="HTH_AraC"/>
</dbReference>
<keyword evidence="7" id="KW-1185">Reference proteome</keyword>
<evidence type="ECO:0000256" key="4">
    <source>
        <dbReference type="SAM" id="MobiDB-lite"/>
    </source>
</evidence>
<dbReference type="PRINTS" id="PR00032">
    <property type="entry name" value="HTHARAC"/>
</dbReference>
<accession>A0ABV5L744</accession>
<dbReference type="CDD" id="cd06124">
    <property type="entry name" value="cupin_NimR-like_N"/>
    <property type="match status" value="1"/>
</dbReference>
<dbReference type="PANTHER" id="PTHR11019:SF159">
    <property type="entry name" value="TRANSCRIPTIONAL REGULATOR-RELATED"/>
    <property type="match status" value="1"/>
</dbReference>
<dbReference type="InterPro" id="IPR020449">
    <property type="entry name" value="Tscrpt_reg_AraC-type_HTH"/>
</dbReference>
<dbReference type="InterPro" id="IPR003313">
    <property type="entry name" value="AraC-bd"/>
</dbReference>
<dbReference type="InterPro" id="IPR011051">
    <property type="entry name" value="RmlC_Cupin_sf"/>
</dbReference>
<dbReference type="InterPro" id="IPR009057">
    <property type="entry name" value="Homeodomain-like_sf"/>
</dbReference>
<proteinExistence type="predicted"/>
<dbReference type="Gene3D" id="2.60.120.10">
    <property type="entry name" value="Jelly Rolls"/>
    <property type="match status" value="1"/>
</dbReference>
<dbReference type="Pfam" id="PF02311">
    <property type="entry name" value="AraC_binding"/>
    <property type="match status" value="1"/>
</dbReference>
<organism evidence="6 7">
    <name type="scientific">Streptomyces heliomycini</name>
    <dbReference type="NCBI Taxonomy" id="284032"/>
    <lineage>
        <taxon>Bacteria</taxon>
        <taxon>Bacillati</taxon>
        <taxon>Actinomycetota</taxon>
        <taxon>Actinomycetes</taxon>
        <taxon>Kitasatosporales</taxon>
        <taxon>Streptomycetaceae</taxon>
        <taxon>Streptomyces</taxon>
    </lineage>
</organism>
<keyword evidence="3" id="KW-0804">Transcription</keyword>
<evidence type="ECO:0000256" key="1">
    <source>
        <dbReference type="ARBA" id="ARBA00023015"/>
    </source>
</evidence>
<dbReference type="SUPFAM" id="SSF46689">
    <property type="entry name" value="Homeodomain-like"/>
    <property type="match status" value="1"/>
</dbReference>